<feature type="domain" description="Beta-lactamase-related" evidence="1">
    <location>
        <begin position="31"/>
        <end position="350"/>
    </location>
</feature>
<protein>
    <submittedName>
        <fullName evidence="2">CubicO group peptidase, beta-lactamase class C family</fullName>
    </submittedName>
</protein>
<evidence type="ECO:0000313" key="3">
    <source>
        <dbReference type="Proteomes" id="UP000184047"/>
    </source>
</evidence>
<dbReference type="InterPro" id="IPR050491">
    <property type="entry name" value="AmpC-like"/>
</dbReference>
<dbReference type="AlphaFoldDB" id="A0A1M5JXR7"/>
<dbReference type="Proteomes" id="UP000184047">
    <property type="component" value="Unassembled WGS sequence"/>
</dbReference>
<dbReference type="PANTHER" id="PTHR46825">
    <property type="entry name" value="D-ALANYL-D-ALANINE-CARBOXYPEPTIDASE/ENDOPEPTIDASE AMPH"/>
    <property type="match status" value="1"/>
</dbReference>
<dbReference type="EMBL" id="FQWT01000001">
    <property type="protein sequence ID" value="SHG45372.1"/>
    <property type="molecule type" value="Genomic_DNA"/>
</dbReference>
<dbReference type="InterPro" id="IPR001466">
    <property type="entry name" value="Beta-lactam-related"/>
</dbReference>
<dbReference type="SUPFAM" id="SSF56601">
    <property type="entry name" value="beta-lactamase/transpeptidase-like"/>
    <property type="match status" value="1"/>
</dbReference>
<dbReference type="InterPro" id="IPR012338">
    <property type="entry name" value="Beta-lactam/transpept-like"/>
</dbReference>
<dbReference type="STRING" id="421058.SAMN05421866_0502"/>
<accession>A0A1M5JXR7</accession>
<dbReference type="Pfam" id="PF00144">
    <property type="entry name" value="Beta-lactamase"/>
    <property type="match status" value="1"/>
</dbReference>
<dbReference type="PANTHER" id="PTHR46825:SF9">
    <property type="entry name" value="BETA-LACTAMASE-RELATED DOMAIN-CONTAINING PROTEIN"/>
    <property type="match status" value="1"/>
</dbReference>
<dbReference type="RefSeq" id="WP_073059893.1">
    <property type="nucleotide sequence ID" value="NZ_FQWT01000001.1"/>
</dbReference>
<dbReference type="InterPro" id="IPR013783">
    <property type="entry name" value="Ig-like_fold"/>
</dbReference>
<dbReference type="SUPFAM" id="SSF81296">
    <property type="entry name" value="E set domains"/>
    <property type="match status" value="1"/>
</dbReference>
<keyword evidence="3" id="KW-1185">Reference proteome</keyword>
<evidence type="ECO:0000259" key="1">
    <source>
        <dbReference type="Pfam" id="PF00144"/>
    </source>
</evidence>
<dbReference type="Gene3D" id="3.40.710.10">
    <property type="entry name" value="DD-peptidase/beta-lactamase superfamily"/>
    <property type="match status" value="1"/>
</dbReference>
<dbReference type="CDD" id="cd02859">
    <property type="entry name" value="E_set_AMPKbeta_like_N"/>
    <property type="match status" value="1"/>
</dbReference>
<dbReference type="OrthoDB" id="9793489at2"/>
<name>A0A1M5JXR7_9FLAO</name>
<proteinExistence type="predicted"/>
<dbReference type="eggNOG" id="COG1680">
    <property type="taxonomic scope" value="Bacteria"/>
</dbReference>
<sequence length="475" mass="53776">MTIKGLSVFLLLFLSVKTFSQKQNDIYAIMDANAQKLAQKSGAYSVSVGIVKDGKIYTKHYGEIDKGKGNKANDNTYFEIASVTKLFTGQLLAKAVLDGKISLEDDIRKFLKEDYPNLQYQGIPVKIKNLISYTTALPRSLPDEDKLYENPTDETPFLINKLESGYSKEQFYKDLKNVKLDTIPGTKYKYSNLSLELTGIILENVYGKDVETLYNENIFSGLGMNHTKFTLDKNEYLADGYYGNGRLMPHFSSNLWGSTGARTKSTLGDLMKFLKDELYSKSKVVKESQKNIENSKENWHGYFWDDYYISEYGKVGFKHGGAFGTQTWFTIYPEYNIGICMIINVSVPGGGYTLQNAASEIMEDFTSPSDKKQVYGYNLKGDKVVFEYIHPKNLDAGFINNIVVAGSFNGWNPGNKEYQMKRKDKNHFELEIPASEFEKGKTYSFKFVLNGGWMITPKKASNTDGTEDNNLTLKL</sequence>
<dbReference type="InterPro" id="IPR014756">
    <property type="entry name" value="Ig_E-set"/>
</dbReference>
<dbReference type="Gene3D" id="2.60.40.10">
    <property type="entry name" value="Immunoglobulins"/>
    <property type="match status" value="1"/>
</dbReference>
<evidence type="ECO:0000313" key="2">
    <source>
        <dbReference type="EMBL" id="SHG45372.1"/>
    </source>
</evidence>
<reference evidence="3" key="1">
    <citation type="submission" date="2016-11" db="EMBL/GenBank/DDBJ databases">
        <authorList>
            <person name="Varghese N."/>
            <person name="Submissions S."/>
        </authorList>
    </citation>
    <scope>NUCLEOTIDE SEQUENCE [LARGE SCALE GENOMIC DNA]</scope>
    <source>
        <strain evidence="3">DSM 19055</strain>
    </source>
</reference>
<organism evidence="2 3">
    <name type="scientific">Chryseobacterium oranimense</name>
    <dbReference type="NCBI Taxonomy" id="421058"/>
    <lineage>
        <taxon>Bacteria</taxon>
        <taxon>Pseudomonadati</taxon>
        <taxon>Bacteroidota</taxon>
        <taxon>Flavobacteriia</taxon>
        <taxon>Flavobacteriales</taxon>
        <taxon>Weeksellaceae</taxon>
        <taxon>Chryseobacterium group</taxon>
        <taxon>Chryseobacterium</taxon>
    </lineage>
</organism>
<gene>
    <name evidence="2" type="ORF">SAMN05421866_0502</name>
</gene>